<dbReference type="EMBL" id="JACHHO010000008">
    <property type="protein sequence ID" value="MBB5206191.1"/>
    <property type="molecule type" value="Genomic_DNA"/>
</dbReference>
<dbReference type="OrthoDB" id="9154310at2"/>
<organism evidence="1 2">
    <name type="scientific">Inhella inkyongensis</name>
    <dbReference type="NCBI Taxonomy" id="392593"/>
    <lineage>
        <taxon>Bacteria</taxon>
        <taxon>Pseudomonadati</taxon>
        <taxon>Pseudomonadota</taxon>
        <taxon>Betaproteobacteria</taxon>
        <taxon>Burkholderiales</taxon>
        <taxon>Sphaerotilaceae</taxon>
        <taxon>Inhella</taxon>
    </lineage>
</organism>
<evidence type="ECO:0000313" key="2">
    <source>
        <dbReference type="Proteomes" id="UP000554837"/>
    </source>
</evidence>
<reference evidence="1 2" key="1">
    <citation type="submission" date="2020-08" db="EMBL/GenBank/DDBJ databases">
        <title>Genomic Encyclopedia of Type Strains, Phase IV (KMG-IV): sequencing the most valuable type-strain genomes for metagenomic binning, comparative biology and taxonomic classification.</title>
        <authorList>
            <person name="Goeker M."/>
        </authorList>
    </citation>
    <scope>NUCLEOTIDE SEQUENCE [LARGE SCALE GENOMIC DNA]</scope>
    <source>
        <strain evidence="1 2">DSM 23958</strain>
    </source>
</reference>
<protein>
    <recommendedName>
        <fullName evidence="3">Lipoprotein</fullName>
    </recommendedName>
</protein>
<dbReference type="AlphaFoldDB" id="A0A840SCL9"/>
<accession>A0A840SCL9</accession>
<dbReference type="RefSeq" id="WP_138855446.1">
    <property type="nucleotide sequence ID" value="NZ_CP040709.1"/>
</dbReference>
<evidence type="ECO:0008006" key="3">
    <source>
        <dbReference type="Google" id="ProtNLM"/>
    </source>
</evidence>
<keyword evidence="2" id="KW-1185">Reference proteome</keyword>
<dbReference type="PROSITE" id="PS51257">
    <property type="entry name" value="PROKAR_LIPOPROTEIN"/>
    <property type="match status" value="1"/>
</dbReference>
<evidence type="ECO:0000313" key="1">
    <source>
        <dbReference type="EMBL" id="MBB5206191.1"/>
    </source>
</evidence>
<name>A0A840SCL9_9BURK</name>
<proteinExistence type="predicted"/>
<sequence length="171" mass="18806">MRALNAWRLMAVSLLFGSLVACFPAMDWREMPVSEAALKVQFPCKPVRRMVSDRGLLHCEAQEIGFSLSWLQFQDPAIMRQALQAAPQALAERLGSQAKIRRLTGDIGAEVPAGALAWPESGVWLIETADGTSRLLVWAHGLTLYQAVVRGGANTAEVAQRFFHGLSHTQH</sequence>
<dbReference type="Proteomes" id="UP000554837">
    <property type="component" value="Unassembled WGS sequence"/>
</dbReference>
<gene>
    <name evidence="1" type="ORF">HNQ51_003536</name>
</gene>
<comment type="caution">
    <text evidence="1">The sequence shown here is derived from an EMBL/GenBank/DDBJ whole genome shotgun (WGS) entry which is preliminary data.</text>
</comment>